<name>A0A0L1J0D4_ASPN3</name>
<comment type="caution">
    <text evidence="3">The sequence shown here is derived from an EMBL/GenBank/DDBJ whole genome shotgun (WGS) entry which is preliminary data.</text>
</comment>
<evidence type="ECO:0000256" key="2">
    <source>
        <dbReference type="SAM" id="MobiDB-lite"/>
    </source>
</evidence>
<feature type="region of interest" description="Disordered" evidence="2">
    <location>
        <begin position="330"/>
        <end position="359"/>
    </location>
</feature>
<accession>A0A0L1J0D4</accession>
<evidence type="ECO:0000313" key="4">
    <source>
        <dbReference type="Proteomes" id="UP000037505"/>
    </source>
</evidence>
<gene>
    <name evidence="3" type="ORF">ANOM_008083</name>
</gene>
<organism evidence="3 4">
    <name type="scientific">Aspergillus nomiae NRRL (strain ATCC 15546 / NRRL 13137 / CBS 260.88 / M93)</name>
    <dbReference type="NCBI Taxonomy" id="1509407"/>
    <lineage>
        <taxon>Eukaryota</taxon>
        <taxon>Fungi</taxon>
        <taxon>Dikarya</taxon>
        <taxon>Ascomycota</taxon>
        <taxon>Pezizomycotina</taxon>
        <taxon>Eurotiomycetes</taxon>
        <taxon>Eurotiomycetidae</taxon>
        <taxon>Eurotiales</taxon>
        <taxon>Aspergillaceae</taxon>
        <taxon>Aspergillus</taxon>
        <taxon>Aspergillus subgen. Circumdati</taxon>
    </lineage>
</organism>
<dbReference type="OrthoDB" id="10016792at2759"/>
<keyword evidence="1" id="KW-0175">Coiled coil</keyword>
<feature type="compositionally biased region" description="Basic and acidic residues" evidence="2">
    <location>
        <begin position="82"/>
        <end position="94"/>
    </location>
</feature>
<dbReference type="RefSeq" id="XP_015406130.1">
    <property type="nucleotide sequence ID" value="XM_015553339.1"/>
</dbReference>
<dbReference type="AlphaFoldDB" id="A0A0L1J0D4"/>
<feature type="compositionally biased region" description="Gly residues" evidence="2">
    <location>
        <begin position="335"/>
        <end position="357"/>
    </location>
</feature>
<dbReference type="GeneID" id="26809887"/>
<reference evidence="3 4" key="1">
    <citation type="submission" date="2014-06" db="EMBL/GenBank/DDBJ databases">
        <title>The Genome of the Aflatoxigenic Filamentous Fungus Aspergillus nomius.</title>
        <authorList>
            <person name="Moore M.G."/>
            <person name="Shannon B.M."/>
            <person name="Brian M.M."/>
        </authorList>
    </citation>
    <scope>NUCLEOTIDE SEQUENCE [LARGE SCALE GENOMIC DNA]</scope>
    <source>
        <strain evidence="3 4">NRRL 13137</strain>
    </source>
</reference>
<sequence>MSEQKIYPNDDHFLFRKNDTTLILDTTEKYVIGKDFEFCTTTCLIYAEVVEITSKLEIPGKKLGLFCSKILIPEHVKVDVSGKNGKVGDPKTSEDGGAGQPGGDAGSVWIFVQDFNSKDFEKLELNARGGNGGHGGKTVASGKTGGKGGNGGKGGLIEVVIGTTPVDAIVALRNIDRLHWPEKVASLLEPAVPDVVAGFITEEQKGTLAQYQSLAQMIRKLAQALRGIPESDQSANVKDSVSQLLGQIEKTLESVTEAPPLSQTTFETLEDAITGLDDSSNLAQALEAVKERIQALSPTKNSPLCSLLDDIWDALESEKLAIRNAIEPKLKSNRGGAGGPGGHSGPGLQPGPGGAEGVEGETNLRFLELNGSKKDLQVSQAYIFPEQCQMLLNKADSQFFSQEWKARGPAVEQYEQLIRRLNVVQTLATDGKADKSSGFWAAISGLEETLKVTRNSAGQLKAIHGQAKSRLNRLILGQDMFGHGHTWVPRLSFDYYARTLEDQLNVLKEIEDLESKYRDAFQKDAVTETLIDAGIDKMGYAAQEAKNKIALLTGSNEKHQKIKEEVVRLQLKCDLDIFEGLCTLTSLKKDLRSLKKLYDLYREALTDVKDQNGKLFNKEYVMGQITECTDSLESLKSALRTAKDNTIALDDPKALKVMAKKEDIEKLMQKFANAIEEGSRKKIQGALDAYIATILQRNEAVVDYNSFIHLLFEARHDEEYARAQAMSMADKKLDLDPTIPAVSLWLRKTRDNFQLQLMQRLDFASRAVKFWGLKKDLEQSEPGPLRNSQKLKLDRVDLDNAFENILNRYAGDVRSVWPGSLDEQGLFYDLTESELVELTTGQKENGQPEMVYKVSLNFAPGDSPFGAGRADVRLEEVRFWLVGASVRPDGLGRQRILVHIEHLGPEVFEDDNHDRLEFSHDMLTIPFEYDAARVSSTKDLTSRAMLSQQNALRGSWTGGLKREEAGSIAAVGPFATWRLVVRESENPELDMSKVASAHVEFRGANRSFKYTSVATS</sequence>
<proteinExistence type="predicted"/>
<dbReference type="STRING" id="1509407.A0A0L1J0D4"/>
<evidence type="ECO:0000256" key="1">
    <source>
        <dbReference type="SAM" id="Coils"/>
    </source>
</evidence>
<feature type="coiled-coil region" evidence="1">
    <location>
        <begin position="584"/>
        <end position="677"/>
    </location>
</feature>
<feature type="region of interest" description="Disordered" evidence="2">
    <location>
        <begin position="82"/>
        <end position="101"/>
    </location>
</feature>
<evidence type="ECO:0008006" key="5">
    <source>
        <dbReference type="Google" id="ProtNLM"/>
    </source>
</evidence>
<dbReference type="EMBL" id="JNOM01000168">
    <property type="protein sequence ID" value="KNG85207.1"/>
    <property type="molecule type" value="Genomic_DNA"/>
</dbReference>
<evidence type="ECO:0000313" key="3">
    <source>
        <dbReference type="EMBL" id="KNG85207.1"/>
    </source>
</evidence>
<feature type="region of interest" description="Disordered" evidence="2">
    <location>
        <begin position="127"/>
        <end position="148"/>
    </location>
</feature>
<dbReference type="Proteomes" id="UP000037505">
    <property type="component" value="Unassembled WGS sequence"/>
</dbReference>
<protein>
    <recommendedName>
        <fullName evidence="5">Serine protein kinase</fullName>
    </recommendedName>
</protein>
<keyword evidence="4" id="KW-1185">Reference proteome</keyword>